<dbReference type="InterPro" id="IPR036271">
    <property type="entry name" value="Tet_transcr_reg_TetR-rel_C_sf"/>
</dbReference>
<dbReference type="Gene3D" id="1.10.357.10">
    <property type="entry name" value="Tetracycline Repressor, domain 2"/>
    <property type="match status" value="1"/>
</dbReference>
<sequence>MVASLSGPPQLRSSFAVAAGYHTYCKQRSQRRLAKETRLAVSIWLRPERTGRGPSPAFDRGRIAAAGVALADADGLAAVTMRAVADSLGAAPASLYRYVATRDELLELMVDQVNGEVSYDGLGAGDWLEDLLALAREARERYRAHPWLLDGIEAKIPLGPRATDFLEHALAACAAASVEPETAIEAVAVMLALVGALTRAELGRRAIGLTDSERRQAKSEYAAQIVKAGDHPHVAAALASRATGKATDPDAQFDRVVTRVLIGLLGGR</sequence>
<evidence type="ECO:0000256" key="2">
    <source>
        <dbReference type="ARBA" id="ARBA00023125"/>
    </source>
</evidence>
<evidence type="ECO:0000256" key="4">
    <source>
        <dbReference type="PROSITE-ProRule" id="PRU00335"/>
    </source>
</evidence>
<evidence type="ECO:0000256" key="1">
    <source>
        <dbReference type="ARBA" id="ARBA00023015"/>
    </source>
</evidence>
<keyword evidence="7" id="KW-1185">Reference proteome</keyword>
<protein>
    <submittedName>
        <fullName evidence="6">TetR/AcrR family transcriptional regulator C-terminal domain-containing protein</fullName>
    </submittedName>
</protein>
<dbReference type="InterPro" id="IPR004111">
    <property type="entry name" value="Repressor_TetR_C"/>
</dbReference>
<name>A0ABS5L733_9ACTN</name>
<feature type="domain" description="HTH tetR-type" evidence="5">
    <location>
        <begin position="57"/>
        <end position="117"/>
    </location>
</feature>
<dbReference type="Pfam" id="PF00440">
    <property type="entry name" value="TetR_N"/>
    <property type="match status" value="1"/>
</dbReference>
<dbReference type="PROSITE" id="PS50977">
    <property type="entry name" value="HTH_TETR_2"/>
    <property type="match status" value="1"/>
</dbReference>
<dbReference type="PANTHER" id="PTHR30055">
    <property type="entry name" value="HTH-TYPE TRANSCRIPTIONAL REGULATOR RUTR"/>
    <property type="match status" value="1"/>
</dbReference>
<feature type="DNA-binding region" description="H-T-H motif" evidence="4">
    <location>
        <begin position="80"/>
        <end position="99"/>
    </location>
</feature>
<reference evidence="6 7" key="1">
    <citation type="submission" date="2020-02" db="EMBL/GenBank/DDBJ databases">
        <title>Acidophilic actinobacteria isolated from forest soil.</title>
        <authorList>
            <person name="Golinska P."/>
        </authorList>
    </citation>
    <scope>NUCLEOTIDE SEQUENCE [LARGE SCALE GENOMIC DNA]</scope>
    <source>
        <strain evidence="6 7">NL8</strain>
    </source>
</reference>
<evidence type="ECO:0000313" key="6">
    <source>
        <dbReference type="EMBL" id="MBS2554168.1"/>
    </source>
</evidence>
<proteinExistence type="predicted"/>
<gene>
    <name evidence="6" type="ORF">KGQ19_45675</name>
</gene>
<keyword evidence="3" id="KW-0804">Transcription</keyword>
<evidence type="ECO:0000256" key="3">
    <source>
        <dbReference type="ARBA" id="ARBA00023163"/>
    </source>
</evidence>
<dbReference type="PANTHER" id="PTHR30055:SF151">
    <property type="entry name" value="TRANSCRIPTIONAL REGULATORY PROTEIN"/>
    <property type="match status" value="1"/>
</dbReference>
<comment type="caution">
    <text evidence="6">The sequence shown here is derived from an EMBL/GenBank/DDBJ whole genome shotgun (WGS) entry which is preliminary data.</text>
</comment>
<accession>A0ABS5L733</accession>
<dbReference type="Gene3D" id="1.10.10.60">
    <property type="entry name" value="Homeodomain-like"/>
    <property type="match status" value="1"/>
</dbReference>
<dbReference type="InterPro" id="IPR050109">
    <property type="entry name" value="HTH-type_TetR-like_transc_reg"/>
</dbReference>
<organism evidence="6 7">
    <name type="scientific">Catenulispora pinistramenti</name>
    <dbReference type="NCBI Taxonomy" id="2705254"/>
    <lineage>
        <taxon>Bacteria</taxon>
        <taxon>Bacillati</taxon>
        <taxon>Actinomycetota</taxon>
        <taxon>Actinomycetes</taxon>
        <taxon>Catenulisporales</taxon>
        <taxon>Catenulisporaceae</taxon>
        <taxon>Catenulispora</taxon>
    </lineage>
</organism>
<dbReference type="Proteomes" id="UP000730482">
    <property type="component" value="Unassembled WGS sequence"/>
</dbReference>
<dbReference type="InterPro" id="IPR009057">
    <property type="entry name" value="Homeodomain-like_sf"/>
</dbReference>
<dbReference type="Pfam" id="PF02909">
    <property type="entry name" value="TetR_C_1"/>
    <property type="match status" value="1"/>
</dbReference>
<dbReference type="SUPFAM" id="SSF46689">
    <property type="entry name" value="Homeodomain-like"/>
    <property type="match status" value="1"/>
</dbReference>
<keyword evidence="2 4" id="KW-0238">DNA-binding</keyword>
<dbReference type="SUPFAM" id="SSF48498">
    <property type="entry name" value="Tetracyclin repressor-like, C-terminal domain"/>
    <property type="match status" value="1"/>
</dbReference>
<dbReference type="EMBL" id="JAAFYZ010000328">
    <property type="protein sequence ID" value="MBS2554168.1"/>
    <property type="molecule type" value="Genomic_DNA"/>
</dbReference>
<keyword evidence="1" id="KW-0805">Transcription regulation</keyword>
<evidence type="ECO:0000259" key="5">
    <source>
        <dbReference type="PROSITE" id="PS50977"/>
    </source>
</evidence>
<evidence type="ECO:0000313" key="7">
    <source>
        <dbReference type="Proteomes" id="UP000730482"/>
    </source>
</evidence>
<dbReference type="InterPro" id="IPR001647">
    <property type="entry name" value="HTH_TetR"/>
</dbReference>